<dbReference type="STRING" id="395019.BMULJ_04586"/>
<protein>
    <recommendedName>
        <fullName evidence="1">DUF4123 domain-containing protein</fullName>
    </recommendedName>
</protein>
<name>A0A0H3KS52_BURM1</name>
<dbReference type="EMBL" id="AP009386">
    <property type="protein sequence ID" value="BAG46437.1"/>
    <property type="molecule type" value="Genomic_DNA"/>
</dbReference>
<keyword evidence="3" id="KW-1185">Reference proteome</keyword>
<reference evidence="2 3" key="1">
    <citation type="submission" date="2007-04" db="EMBL/GenBank/DDBJ databases">
        <title>Complete genome sequence of Burkholderia multivorans ATCC 17616.</title>
        <authorList>
            <person name="Ohtsubo Y."/>
            <person name="Yamashita A."/>
            <person name="Kurokawa K."/>
            <person name="Takami H."/>
            <person name="Yuhara S."/>
            <person name="Nishiyama E."/>
            <person name="Endo R."/>
            <person name="Miyazaki R."/>
            <person name="Ono A."/>
            <person name="Yano K."/>
            <person name="Ito M."/>
            <person name="Sota M."/>
            <person name="Yuji N."/>
            <person name="Hattori M."/>
            <person name="Tsuda M."/>
        </authorList>
    </citation>
    <scope>NUCLEOTIDE SEQUENCE [LARGE SCALE GENOMIC DNA]</scope>
    <source>
        <strain evidence="3">ATCC 17616 / 249</strain>
    </source>
</reference>
<evidence type="ECO:0000313" key="3">
    <source>
        <dbReference type="Proteomes" id="UP000008815"/>
    </source>
</evidence>
<dbReference type="Proteomes" id="UP000008815">
    <property type="component" value="Chromosome 2"/>
</dbReference>
<dbReference type="HOGENOM" id="CLU_978874_0_0_4"/>
<evidence type="ECO:0000313" key="2">
    <source>
        <dbReference type="EMBL" id="BAG46437.1"/>
    </source>
</evidence>
<dbReference type="InterPro" id="IPR025391">
    <property type="entry name" value="DUF4123"/>
</dbReference>
<accession>A0A0H3KS52</accession>
<gene>
    <name evidence="2" type="ordered locus">BMULJ_04586</name>
</gene>
<dbReference type="KEGG" id="bmu:Bmul_3915"/>
<feature type="domain" description="DUF4123" evidence="1">
    <location>
        <begin position="68"/>
        <end position="126"/>
    </location>
</feature>
<organism evidence="2 3">
    <name type="scientific">Burkholderia multivorans (strain ATCC 17616 / 249)</name>
    <dbReference type="NCBI Taxonomy" id="395019"/>
    <lineage>
        <taxon>Bacteria</taxon>
        <taxon>Pseudomonadati</taxon>
        <taxon>Pseudomonadota</taxon>
        <taxon>Betaproteobacteria</taxon>
        <taxon>Burkholderiales</taxon>
        <taxon>Burkholderiaceae</taxon>
        <taxon>Burkholderia</taxon>
        <taxon>Burkholderia cepacia complex</taxon>
    </lineage>
</organism>
<dbReference type="Pfam" id="PF13503">
    <property type="entry name" value="DUF4123"/>
    <property type="match status" value="1"/>
</dbReference>
<dbReference type="AlphaFoldDB" id="A0A0H3KS52"/>
<evidence type="ECO:0000259" key="1">
    <source>
        <dbReference type="Pfam" id="PF13503"/>
    </source>
</evidence>
<dbReference type="RefSeq" id="WP_012216752.1">
    <property type="nucleotide sequence ID" value="NC_010086.1"/>
</dbReference>
<proteinExistence type="predicted"/>
<sequence length="280" mass="31212">MQSYSLPEAMLVCTHVLADRLLVRDWLSGLPWQDAAPEWLGNERHLLPAVLRLDQLDDTQHEEIARCLAVETASAILIRSDLSADALARRLARHVTVTLADDSAAVLRFADPGVFIHLLWILPLPHLASLCDGASGWWVPHHDLWHELQFRDRPEAVWSRLDEAQSIALTNVGLVNDTLATLPAVPDLKQLWRCSQEINQWLCVAQSKFGLACASDCVAFARHGCLLGEGFTGHPKLAPYLHEAATNPGLYAEASALLEESDWDNVIDDIEQMNRKREVS</sequence>
<dbReference type="KEGG" id="bmj:BMULJ_04586"/>